<reference evidence="6 7" key="1">
    <citation type="submission" date="2018-09" db="EMBL/GenBank/DDBJ databases">
        <title>Draft genome sequence of Buttiauxella izardii CCUG 35510T.</title>
        <authorList>
            <person name="Salva-Serra F."/>
            <person name="Marathe N."/>
            <person name="Moore E."/>
            <person name="Stadler-Svensson L."/>
            <person name="Engstrom-Jakobsson H."/>
        </authorList>
    </citation>
    <scope>NUCLEOTIDE SEQUENCE [LARGE SCALE GENOMIC DNA]</scope>
    <source>
        <strain evidence="6 7">CCUG 35510</strain>
    </source>
</reference>
<gene>
    <name evidence="6" type="ORF">D6029_01640</name>
</gene>
<evidence type="ECO:0000256" key="1">
    <source>
        <dbReference type="ARBA" id="ARBA00009437"/>
    </source>
</evidence>
<evidence type="ECO:0000313" key="7">
    <source>
        <dbReference type="Proteomes" id="UP000276295"/>
    </source>
</evidence>
<dbReference type="SUPFAM" id="SSF46785">
    <property type="entry name" value="Winged helix' DNA-binding domain"/>
    <property type="match status" value="1"/>
</dbReference>
<evidence type="ECO:0000256" key="3">
    <source>
        <dbReference type="ARBA" id="ARBA00023125"/>
    </source>
</evidence>
<keyword evidence="3" id="KW-0238">DNA-binding</keyword>
<dbReference type="GO" id="GO:0003700">
    <property type="term" value="F:DNA-binding transcription factor activity"/>
    <property type="evidence" value="ECO:0007669"/>
    <property type="project" value="InterPro"/>
</dbReference>
<organism evidence="6 7">
    <name type="scientific">Buttiauxella izardii</name>
    <dbReference type="NCBI Taxonomy" id="82991"/>
    <lineage>
        <taxon>Bacteria</taxon>
        <taxon>Pseudomonadati</taxon>
        <taxon>Pseudomonadota</taxon>
        <taxon>Gammaproteobacteria</taxon>
        <taxon>Enterobacterales</taxon>
        <taxon>Enterobacteriaceae</taxon>
        <taxon>Buttiauxella</taxon>
    </lineage>
</organism>
<dbReference type="GO" id="GO:0003677">
    <property type="term" value="F:DNA binding"/>
    <property type="evidence" value="ECO:0007669"/>
    <property type="project" value="UniProtKB-KW"/>
</dbReference>
<dbReference type="Gene3D" id="3.40.190.10">
    <property type="entry name" value="Periplasmic binding protein-like II"/>
    <property type="match status" value="2"/>
</dbReference>
<evidence type="ECO:0000313" key="6">
    <source>
        <dbReference type="EMBL" id="RJT27649.1"/>
    </source>
</evidence>
<evidence type="ECO:0000259" key="5">
    <source>
        <dbReference type="PROSITE" id="PS50931"/>
    </source>
</evidence>
<dbReference type="InterPro" id="IPR036388">
    <property type="entry name" value="WH-like_DNA-bd_sf"/>
</dbReference>
<sequence length="307" mass="35180">MKTKTVSDKVLKLANFNLNLLTTFCLIYSTRSITEVSEILGVTPPSISHSLRKLRLHFEDPLFIRHGNTISPTVFADDLYIQLKHTLEIMSDSVGRSKQTNNREMLVIYSPFSVAVHNLSTAVLKIKSEKLNYKIKYIETNLGIPDAVELLNLRKADIVFSAAPVISATLNCILLRQLQPIIVCRKENPFKKTAINIDEFQSLDLVSHLTADEMIYQKKQSLQAMLKKNHISFETNSLMMLLTLLSETDCIGFITEEAFERYHQTYGLRRLTPQFPVQQVNVYLTYRKELEKKTSFMLFLNSILGNE</sequence>
<feature type="domain" description="HTH lysR-type" evidence="5">
    <location>
        <begin position="16"/>
        <end position="73"/>
    </location>
</feature>
<dbReference type="AlphaFoldDB" id="A0A3A5K4X0"/>
<dbReference type="Gene3D" id="1.10.10.10">
    <property type="entry name" value="Winged helix-like DNA-binding domain superfamily/Winged helix DNA-binding domain"/>
    <property type="match status" value="1"/>
</dbReference>
<accession>A0A3A5K4X0</accession>
<dbReference type="InterPro" id="IPR050389">
    <property type="entry name" value="LysR-type_TF"/>
</dbReference>
<dbReference type="Pfam" id="PF03466">
    <property type="entry name" value="LysR_substrate"/>
    <property type="match status" value="1"/>
</dbReference>
<evidence type="ECO:0000256" key="2">
    <source>
        <dbReference type="ARBA" id="ARBA00023015"/>
    </source>
</evidence>
<comment type="caution">
    <text evidence="6">The sequence shown here is derived from an EMBL/GenBank/DDBJ whole genome shotgun (WGS) entry which is preliminary data.</text>
</comment>
<dbReference type="EMBL" id="QZWH01000003">
    <property type="protein sequence ID" value="RJT27649.1"/>
    <property type="molecule type" value="Genomic_DNA"/>
</dbReference>
<keyword evidence="4" id="KW-0804">Transcription</keyword>
<comment type="similarity">
    <text evidence="1">Belongs to the LysR transcriptional regulatory family.</text>
</comment>
<name>A0A3A5K4X0_9ENTR</name>
<keyword evidence="7" id="KW-1185">Reference proteome</keyword>
<dbReference type="InterPro" id="IPR036390">
    <property type="entry name" value="WH_DNA-bd_sf"/>
</dbReference>
<dbReference type="PANTHER" id="PTHR30118">
    <property type="entry name" value="HTH-TYPE TRANSCRIPTIONAL REGULATOR LEUO-RELATED"/>
    <property type="match status" value="1"/>
</dbReference>
<keyword evidence="2" id="KW-0805">Transcription regulation</keyword>
<dbReference type="InterPro" id="IPR000847">
    <property type="entry name" value="LysR_HTH_N"/>
</dbReference>
<dbReference type="SUPFAM" id="SSF53850">
    <property type="entry name" value="Periplasmic binding protein-like II"/>
    <property type="match status" value="1"/>
</dbReference>
<protein>
    <submittedName>
        <fullName evidence="6">LysR family transcriptional regulator</fullName>
    </submittedName>
</protein>
<dbReference type="Pfam" id="PF00126">
    <property type="entry name" value="HTH_1"/>
    <property type="match status" value="1"/>
</dbReference>
<dbReference type="PROSITE" id="PS50931">
    <property type="entry name" value="HTH_LYSR"/>
    <property type="match status" value="1"/>
</dbReference>
<evidence type="ECO:0000256" key="4">
    <source>
        <dbReference type="ARBA" id="ARBA00023163"/>
    </source>
</evidence>
<proteinExistence type="inferred from homology"/>
<dbReference type="PANTHER" id="PTHR30118:SF14">
    <property type="entry name" value="LYSR FAMILY TRANSCRIPTIONAL REGULATOR"/>
    <property type="match status" value="1"/>
</dbReference>
<dbReference type="Proteomes" id="UP000276295">
    <property type="component" value="Unassembled WGS sequence"/>
</dbReference>
<dbReference type="InterPro" id="IPR005119">
    <property type="entry name" value="LysR_subst-bd"/>
</dbReference>